<accession>A0A7N6AS26</accession>
<keyword evidence="1" id="KW-0175">Coiled coil</keyword>
<dbReference type="PANTHER" id="PTHR28577">
    <property type="entry name" value="CENTROMERE PROTEIN P"/>
    <property type="match status" value="1"/>
</dbReference>
<dbReference type="Pfam" id="PF13096">
    <property type="entry name" value="CENP-P"/>
    <property type="match status" value="1"/>
</dbReference>
<evidence type="ECO:0000313" key="3">
    <source>
        <dbReference type="Proteomes" id="UP000265040"/>
    </source>
</evidence>
<reference evidence="2" key="1">
    <citation type="submission" date="2021-04" db="EMBL/GenBank/DDBJ databases">
        <authorList>
            <consortium name="Wellcome Sanger Institute Data Sharing"/>
        </authorList>
    </citation>
    <scope>NUCLEOTIDE SEQUENCE [LARGE SCALE GENOMIC DNA]</scope>
</reference>
<reference evidence="2" key="2">
    <citation type="submission" date="2025-08" db="UniProtKB">
        <authorList>
            <consortium name="Ensembl"/>
        </authorList>
    </citation>
    <scope>IDENTIFICATION</scope>
</reference>
<organism evidence="2 3">
    <name type="scientific">Anabas testudineus</name>
    <name type="common">Climbing perch</name>
    <name type="synonym">Anthias testudineus</name>
    <dbReference type="NCBI Taxonomy" id="64144"/>
    <lineage>
        <taxon>Eukaryota</taxon>
        <taxon>Metazoa</taxon>
        <taxon>Chordata</taxon>
        <taxon>Craniata</taxon>
        <taxon>Vertebrata</taxon>
        <taxon>Euteleostomi</taxon>
        <taxon>Actinopterygii</taxon>
        <taxon>Neopterygii</taxon>
        <taxon>Teleostei</taxon>
        <taxon>Neoteleostei</taxon>
        <taxon>Acanthomorphata</taxon>
        <taxon>Anabantaria</taxon>
        <taxon>Anabantiformes</taxon>
        <taxon>Anabantoidei</taxon>
        <taxon>Anabantidae</taxon>
        <taxon>Anabas</taxon>
    </lineage>
</organism>
<feature type="coiled-coil region" evidence="1">
    <location>
        <begin position="1"/>
        <end position="88"/>
    </location>
</feature>
<dbReference type="OMA" id="TYAEWYE"/>
<dbReference type="InParanoid" id="A0A7N6AS26"/>
<evidence type="ECO:0000313" key="2">
    <source>
        <dbReference type="Ensembl" id="ENSATEP00000052313.1"/>
    </source>
</evidence>
<proteinExistence type="predicted"/>
<dbReference type="Proteomes" id="UP000265040">
    <property type="component" value="Chromosome 5"/>
</dbReference>
<evidence type="ECO:0000256" key="1">
    <source>
        <dbReference type="SAM" id="Coils"/>
    </source>
</evidence>
<dbReference type="InterPro" id="IPR027801">
    <property type="entry name" value="CENP-P"/>
</dbReference>
<dbReference type="GeneTree" id="ENSGT00390000011897"/>
<dbReference type="GO" id="GO:0034080">
    <property type="term" value="P:CENP-A containing chromatin assembly"/>
    <property type="evidence" value="ECO:0007669"/>
    <property type="project" value="InterPro"/>
</dbReference>
<dbReference type="OrthoDB" id="5976950at2759"/>
<dbReference type="GO" id="GO:0005634">
    <property type="term" value="C:nucleus"/>
    <property type="evidence" value="ECO:0007669"/>
    <property type="project" value="TreeGrafter"/>
</dbReference>
<dbReference type="FunCoup" id="A0A7N6AS26">
    <property type="interactions" value="473"/>
</dbReference>
<protein>
    <recommendedName>
        <fullName evidence="4">Centromere protein P</fullName>
    </recommendedName>
</protein>
<sequence>MEKMNEQNAEEVKVLEAQIENLQAEIAELQRQQQDHNKDITFHFRGQMQDALLYMCGQGQEEGKEKVLARLKKEVEELEEDLRWQTQMNGISLSSCTKKTLQSSGKKLVQKICVSGHCSELIFQVEFQLTEIKGGQKSKRTISDLNVVMDASDLQNLSSFLSGVEESRDVLLFFRSLRSFSDRCNDRRRTFQHFQEKYPSVVSLPGGCSSEIMTLNHPKLPGCVLFIHWSVEVSREGGVTPKIELLTKIPEKALQLFPSEAVGGADEAFQSLLRILGPEAAVESLIRAVSLSPDT</sequence>
<dbReference type="GeneID" id="113153467"/>
<dbReference type="Ensembl" id="ENSATET00000059555.2">
    <property type="protein sequence ID" value="ENSATEP00000052313.1"/>
    <property type="gene ID" value="ENSATEG00000026253.2"/>
</dbReference>
<dbReference type="RefSeq" id="XP_026202894.1">
    <property type="nucleotide sequence ID" value="XM_026347109.1"/>
</dbReference>
<dbReference type="PANTHER" id="PTHR28577:SF1">
    <property type="entry name" value="CENTROMERE PROTEIN P"/>
    <property type="match status" value="1"/>
</dbReference>
<dbReference type="RefSeq" id="XP_026202893.1">
    <property type="nucleotide sequence ID" value="XM_026347108.1"/>
</dbReference>
<reference evidence="2" key="3">
    <citation type="submission" date="2025-09" db="UniProtKB">
        <authorList>
            <consortium name="Ensembl"/>
        </authorList>
    </citation>
    <scope>IDENTIFICATION</scope>
</reference>
<name>A0A7N6AS26_ANATE</name>
<evidence type="ECO:0008006" key="4">
    <source>
        <dbReference type="Google" id="ProtNLM"/>
    </source>
</evidence>
<gene>
    <name evidence="2" type="primary">CENPP</name>
</gene>
<dbReference type="AlphaFoldDB" id="A0A7N6AS26"/>
<dbReference type="GO" id="GO:0000775">
    <property type="term" value="C:chromosome, centromeric region"/>
    <property type="evidence" value="ECO:0007669"/>
    <property type="project" value="InterPro"/>
</dbReference>
<keyword evidence="3" id="KW-1185">Reference proteome</keyword>